<reference evidence="2" key="1">
    <citation type="submission" date="2021-01" db="EMBL/GenBank/DDBJ databases">
        <authorList>
            <person name="Corre E."/>
            <person name="Pelletier E."/>
            <person name="Niang G."/>
            <person name="Scheremetjew M."/>
            <person name="Finn R."/>
            <person name="Kale V."/>
            <person name="Holt S."/>
            <person name="Cochrane G."/>
            <person name="Meng A."/>
            <person name="Brown T."/>
            <person name="Cohen L."/>
        </authorList>
    </citation>
    <scope>NUCLEOTIDE SEQUENCE</scope>
    <source>
        <strain evidence="2">CCMP826</strain>
    </source>
</reference>
<name>A0A7S2MKI3_9STRA</name>
<organism evidence="2">
    <name type="scientific">Helicotheca tamesis</name>
    <dbReference type="NCBI Taxonomy" id="374047"/>
    <lineage>
        <taxon>Eukaryota</taxon>
        <taxon>Sar</taxon>
        <taxon>Stramenopiles</taxon>
        <taxon>Ochrophyta</taxon>
        <taxon>Bacillariophyta</taxon>
        <taxon>Mediophyceae</taxon>
        <taxon>Lithodesmiophycidae</taxon>
        <taxon>Lithodesmiales</taxon>
        <taxon>Lithodesmiaceae</taxon>
        <taxon>Helicotheca</taxon>
    </lineage>
</organism>
<protein>
    <recommendedName>
        <fullName evidence="1">Zinc-ribbon 15 domain-containing protein</fullName>
    </recommendedName>
</protein>
<dbReference type="Pfam" id="PF17032">
    <property type="entry name" value="Zn_ribbon_15"/>
    <property type="match status" value="1"/>
</dbReference>
<evidence type="ECO:0000313" key="2">
    <source>
        <dbReference type="EMBL" id="CAD9488580.1"/>
    </source>
</evidence>
<evidence type="ECO:0000259" key="1">
    <source>
        <dbReference type="Pfam" id="PF17032"/>
    </source>
</evidence>
<feature type="domain" description="Zinc-ribbon 15" evidence="1">
    <location>
        <begin position="27"/>
        <end position="110"/>
    </location>
</feature>
<proteinExistence type="predicted"/>
<gene>
    <name evidence="2" type="ORF">HTAM1171_LOCUS5130</name>
</gene>
<dbReference type="PANTHER" id="PTHR36718">
    <property type="entry name" value="OS05G0435400 PROTEIN"/>
    <property type="match status" value="1"/>
</dbReference>
<dbReference type="InterPro" id="IPR031493">
    <property type="entry name" value="Zinc_ribbon_15"/>
</dbReference>
<dbReference type="InterPro" id="IPR053281">
    <property type="entry name" value="Double_zinc_ribbon"/>
</dbReference>
<accession>A0A7S2MKI3</accession>
<dbReference type="PANTHER" id="PTHR36718:SF1">
    <property type="entry name" value="DOUBLE ZINC RIBBON PROTEIN MJ0416"/>
    <property type="match status" value="1"/>
</dbReference>
<sequence>MIFFIFGANRSLGKTIESSYGPCLNRSCQGGTVDLVEVSHHLSLFFIPVWTFRGKEVVHCRECGYLVNKSVYQHQKLDVERTVGLPPMPKKCQVCEAQLQRRFRFCPNCGVMTEYQEGTSK</sequence>
<dbReference type="EMBL" id="HBGV01008294">
    <property type="protein sequence ID" value="CAD9488580.1"/>
    <property type="molecule type" value="Transcribed_RNA"/>
</dbReference>
<dbReference type="AlphaFoldDB" id="A0A7S2MKI3"/>